<evidence type="ECO:0000313" key="11">
    <source>
        <dbReference type="Proteomes" id="UP000298566"/>
    </source>
</evidence>
<sequence length="68" mass="7881">MICVNDHSISIHVCNTIKREIEILYDNLLNILNDNHDISFHDILVISTNINLYTPFINSIFNSINSKH</sequence>
<proteinExistence type="predicted"/>
<dbReference type="OrthoDB" id="9762834at2"/>
<organism evidence="10 11">
    <name type="scientific">Buchnera aphidicola subsp. Melaphis rhois</name>
    <dbReference type="NCBI Taxonomy" id="118103"/>
    <lineage>
        <taxon>Bacteria</taxon>
        <taxon>Pseudomonadati</taxon>
        <taxon>Pseudomonadota</taxon>
        <taxon>Gammaproteobacteria</taxon>
        <taxon>Enterobacterales</taxon>
        <taxon>Erwiniaceae</taxon>
        <taxon>Buchnera</taxon>
    </lineage>
</organism>
<dbReference type="Gene3D" id="3.40.50.300">
    <property type="entry name" value="P-loop containing nucleotide triphosphate hydrolases"/>
    <property type="match status" value="1"/>
</dbReference>
<dbReference type="GO" id="GO:0006310">
    <property type="term" value="P:DNA recombination"/>
    <property type="evidence" value="ECO:0007669"/>
    <property type="project" value="TreeGrafter"/>
</dbReference>
<keyword evidence="5" id="KW-0347">Helicase</keyword>
<dbReference type="PANTHER" id="PTHR30591">
    <property type="entry name" value="RECBCD ENZYME SUBUNIT RECC"/>
    <property type="match status" value="1"/>
</dbReference>
<name>A0A4D6YGV2_BUCMH</name>
<gene>
    <name evidence="10" type="ORF">D9V73_02100</name>
</gene>
<protein>
    <submittedName>
        <fullName evidence="10">Uncharacterized protein</fullName>
    </submittedName>
</protein>
<evidence type="ECO:0000256" key="3">
    <source>
        <dbReference type="ARBA" id="ARBA00022763"/>
    </source>
</evidence>
<dbReference type="InterPro" id="IPR027417">
    <property type="entry name" value="P-loop_NTPase"/>
</dbReference>
<feature type="non-terminal residue" evidence="10">
    <location>
        <position position="68"/>
    </location>
</feature>
<evidence type="ECO:0000313" key="10">
    <source>
        <dbReference type="EMBL" id="QCI23575.1"/>
    </source>
</evidence>
<keyword evidence="8" id="KW-0238">DNA-binding</keyword>
<accession>A0A4D6YGV2</accession>
<evidence type="ECO:0000256" key="8">
    <source>
        <dbReference type="ARBA" id="ARBA00023125"/>
    </source>
</evidence>
<reference evidence="10 11" key="1">
    <citation type="submission" date="2018-10" db="EMBL/GenBank/DDBJ databases">
        <title>Comparative functional genomics of the obligate endosymbiont Buchnera aphidicola.</title>
        <authorList>
            <person name="Chong R.A."/>
        </authorList>
    </citation>
    <scope>NUCLEOTIDE SEQUENCE [LARGE SCALE GENOMIC DNA]</scope>
    <source>
        <strain evidence="10 11">Mrh</strain>
    </source>
</reference>
<keyword evidence="1" id="KW-0540">Nuclease</keyword>
<dbReference type="SUPFAM" id="SSF52540">
    <property type="entry name" value="P-loop containing nucleoside triphosphate hydrolases"/>
    <property type="match status" value="1"/>
</dbReference>
<dbReference type="GO" id="GO:0004386">
    <property type="term" value="F:helicase activity"/>
    <property type="evidence" value="ECO:0007669"/>
    <property type="project" value="UniProtKB-KW"/>
</dbReference>
<evidence type="ECO:0000256" key="9">
    <source>
        <dbReference type="ARBA" id="ARBA00023204"/>
    </source>
</evidence>
<dbReference type="Proteomes" id="UP000298566">
    <property type="component" value="Chromosome"/>
</dbReference>
<keyword evidence="9" id="KW-0234">DNA repair</keyword>
<keyword evidence="6" id="KW-0269">Exonuclease</keyword>
<dbReference type="GO" id="GO:0005524">
    <property type="term" value="F:ATP binding"/>
    <property type="evidence" value="ECO:0007669"/>
    <property type="project" value="UniProtKB-KW"/>
</dbReference>
<evidence type="ECO:0000256" key="5">
    <source>
        <dbReference type="ARBA" id="ARBA00022806"/>
    </source>
</evidence>
<evidence type="ECO:0000256" key="4">
    <source>
        <dbReference type="ARBA" id="ARBA00022801"/>
    </source>
</evidence>
<evidence type="ECO:0000256" key="6">
    <source>
        <dbReference type="ARBA" id="ARBA00022839"/>
    </source>
</evidence>
<keyword evidence="4" id="KW-0378">Hydrolase</keyword>
<keyword evidence="2" id="KW-0547">Nucleotide-binding</keyword>
<keyword evidence="3" id="KW-0227">DNA damage</keyword>
<dbReference type="GO" id="GO:0004527">
    <property type="term" value="F:exonuclease activity"/>
    <property type="evidence" value="ECO:0007669"/>
    <property type="project" value="UniProtKB-KW"/>
</dbReference>
<dbReference type="GO" id="GO:0006281">
    <property type="term" value="P:DNA repair"/>
    <property type="evidence" value="ECO:0007669"/>
    <property type="project" value="UniProtKB-KW"/>
</dbReference>
<dbReference type="AlphaFoldDB" id="A0A4D6YGV2"/>
<dbReference type="PANTHER" id="PTHR30591:SF1">
    <property type="entry name" value="RECBCD ENZYME SUBUNIT RECC"/>
    <property type="match status" value="1"/>
</dbReference>
<evidence type="ECO:0000256" key="7">
    <source>
        <dbReference type="ARBA" id="ARBA00022840"/>
    </source>
</evidence>
<dbReference type="GO" id="GO:0003677">
    <property type="term" value="F:DNA binding"/>
    <property type="evidence" value="ECO:0007669"/>
    <property type="project" value="UniProtKB-KW"/>
</dbReference>
<evidence type="ECO:0000256" key="1">
    <source>
        <dbReference type="ARBA" id="ARBA00022722"/>
    </source>
</evidence>
<evidence type="ECO:0000256" key="2">
    <source>
        <dbReference type="ARBA" id="ARBA00022741"/>
    </source>
</evidence>
<keyword evidence="7" id="KW-0067">ATP-binding</keyword>
<dbReference type="EMBL" id="CP033004">
    <property type="protein sequence ID" value="QCI23575.1"/>
    <property type="molecule type" value="Genomic_DNA"/>
</dbReference>